<dbReference type="AlphaFoldDB" id="A0A6M3LLF9"/>
<proteinExistence type="predicted"/>
<gene>
    <name evidence="1" type="ORF">MM415B04174_0007</name>
</gene>
<evidence type="ECO:0000313" key="1">
    <source>
        <dbReference type="EMBL" id="QJA93615.1"/>
    </source>
</evidence>
<organism evidence="1">
    <name type="scientific">viral metagenome</name>
    <dbReference type="NCBI Taxonomy" id="1070528"/>
    <lineage>
        <taxon>unclassified sequences</taxon>
        <taxon>metagenomes</taxon>
        <taxon>organismal metagenomes</taxon>
    </lineage>
</organism>
<sequence>MNNSKFSVLSTIGALIRKHKKNHVHPTRETLLNLLHKHHDVDIKIRMLAYHLADLKIEGYVKAIKQSHRNQDGTITLKPSSRCITPRGYWYLWKKGCEWAKTMYDSLIKKYYPKVVGNHKAEPVPQDGELHRLRALGKEIFKTEEYRKAFGLD</sequence>
<dbReference type="EMBL" id="MT143163">
    <property type="protein sequence ID" value="QJA93615.1"/>
    <property type="molecule type" value="Genomic_DNA"/>
</dbReference>
<reference evidence="1" key="1">
    <citation type="submission" date="2020-03" db="EMBL/GenBank/DDBJ databases">
        <title>The deep terrestrial virosphere.</title>
        <authorList>
            <person name="Holmfeldt K."/>
            <person name="Nilsson E."/>
            <person name="Simone D."/>
            <person name="Lopez-Fernandez M."/>
            <person name="Wu X."/>
            <person name="de Brujin I."/>
            <person name="Lundin D."/>
            <person name="Andersson A."/>
            <person name="Bertilsson S."/>
            <person name="Dopson M."/>
        </authorList>
    </citation>
    <scope>NUCLEOTIDE SEQUENCE</scope>
    <source>
        <strain evidence="1">MM415B04174</strain>
    </source>
</reference>
<accession>A0A6M3LLF9</accession>
<protein>
    <submittedName>
        <fullName evidence="1">Uncharacterized protein</fullName>
    </submittedName>
</protein>
<name>A0A6M3LLF9_9ZZZZ</name>